<protein>
    <submittedName>
        <fullName evidence="2">Uncharacterized protein</fullName>
    </submittedName>
</protein>
<evidence type="ECO:0000256" key="1">
    <source>
        <dbReference type="SAM" id="MobiDB-lite"/>
    </source>
</evidence>
<keyword evidence="3" id="KW-1185">Reference proteome</keyword>
<gene>
    <name evidence="2" type="ORF">B5807_11529</name>
</gene>
<feature type="compositionally biased region" description="Low complexity" evidence="1">
    <location>
        <begin position="66"/>
        <end position="99"/>
    </location>
</feature>
<dbReference type="STRING" id="105696.A0A1Y2LIG0"/>
<dbReference type="OMA" id="VFEECNI"/>
<accession>A0A1Y2LIG0</accession>
<sequence length="175" mass="18102">MAKTWTPELQSILHQGVFEECNISISKALCEKIAARIRAANIEGFTECTPKAVENQLYKFKKKSTAAAAASPAAGAGAAGAAPSNPGSPSVSKKAAPKTPKTPKTPRAKKAVKKATAPEPEEGDEEELVSPSPTKGRKRGAKGEGKGEGGAKKVKTEPATPESDCFSAGQAEEEV</sequence>
<evidence type="ECO:0000313" key="2">
    <source>
        <dbReference type="EMBL" id="OSS43764.1"/>
    </source>
</evidence>
<dbReference type="EMBL" id="KZ107862">
    <property type="protein sequence ID" value="OSS43764.1"/>
    <property type="molecule type" value="Genomic_DNA"/>
</dbReference>
<name>A0A1Y2LIG0_EPING</name>
<feature type="compositionally biased region" description="Basic residues" evidence="1">
    <location>
        <begin position="104"/>
        <end position="113"/>
    </location>
</feature>
<reference evidence="2 3" key="1">
    <citation type="journal article" date="2017" name="Genome Announc.">
        <title>Genome sequence of the saprophytic ascomycete Epicoccum nigrum ICMP 19927 strain isolated from New Zealand.</title>
        <authorList>
            <person name="Fokin M."/>
            <person name="Fleetwood D."/>
            <person name="Weir B.S."/>
            <person name="Villas-Boas S.G."/>
        </authorList>
    </citation>
    <scope>NUCLEOTIDE SEQUENCE [LARGE SCALE GENOMIC DNA]</scope>
    <source>
        <strain evidence="2 3">ICMP 19927</strain>
    </source>
</reference>
<dbReference type="Proteomes" id="UP000193240">
    <property type="component" value="Unassembled WGS sequence"/>
</dbReference>
<proteinExistence type="predicted"/>
<dbReference type="InParanoid" id="A0A1Y2LIG0"/>
<organism evidence="2 3">
    <name type="scientific">Epicoccum nigrum</name>
    <name type="common">Soil fungus</name>
    <name type="synonym">Epicoccum purpurascens</name>
    <dbReference type="NCBI Taxonomy" id="105696"/>
    <lineage>
        <taxon>Eukaryota</taxon>
        <taxon>Fungi</taxon>
        <taxon>Dikarya</taxon>
        <taxon>Ascomycota</taxon>
        <taxon>Pezizomycotina</taxon>
        <taxon>Dothideomycetes</taxon>
        <taxon>Pleosporomycetidae</taxon>
        <taxon>Pleosporales</taxon>
        <taxon>Pleosporineae</taxon>
        <taxon>Didymellaceae</taxon>
        <taxon>Epicoccum</taxon>
    </lineage>
</organism>
<feature type="region of interest" description="Disordered" evidence="1">
    <location>
        <begin position="64"/>
        <end position="175"/>
    </location>
</feature>
<evidence type="ECO:0000313" key="3">
    <source>
        <dbReference type="Proteomes" id="UP000193240"/>
    </source>
</evidence>
<feature type="compositionally biased region" description="Acidic residues" evidence="1">
    <location>
        <begin position="119"/>
        <end position="128"/>
    </location>
</feature>
<feature type="compositionally biased region" description="Basic and acidic residues" evidence="1">
    <location>
        <begin position="141"/>
        <end position="156"/>
    </location>
</feature>
<dbReference type="AlphaFoldDB" id="A0A1Y2LIG0"/>